<proteinExistence type="predicted"/>
<reference evidence="2" key="1">
    <citation type="submission" date="2013-01" db="EMBL/GenBank/DDBJ databases">
        <title>Draft Genome Sequence of a Mulberry Tree, Morus notabilis C.K. Schneid.</title>
        <authorList>
            <person name="He N."/>
            <person name="Zhao S."/>
        </authorList>
    </citation>
    <scope>NUCLEOTIDE SEQUENCE</scope>
</reference>
<evidence type="ECO:0000313" key="1">
    <source>
        <dbReference type="EMBL" id="EXB63598.1"/>
    </source>
</evidence>
<protein>
    <submittedName>
        <fullName evidence="1">Uncharacterized protein</fullName>
    </submittedName>
</protein>
<sequence length="80" mass="9283">MFIFVRLKSSNSDTQKAIKINHHQSFEPLLDMIFKQIHRHPSSHQIVTKTHMENKKSITKIIEKFLPPFEEALIGSGPTE</sequence>
<accession>W9R982</accession>
<dbReference type="Proteomes" id="UP000030645">
    <property type="component" value="Unassembled WGS sequence"/>
</dbReference>
<dbReference type="AlphaFoldDB" id="W9R982"/>
<dbReference type="EMBL" id="KE344491">
    <property type="protein sequence ID" value="EXB63598.1"/>
    <property type="molecule type" value="Genomic_DNA"/>
</dbReference>
<gene>
    <name evidence="1" type="ORF">L484_026937</name>
</gene>
<name>W9R982_9ROSA</name>
<keyword evidence="2" id="KW-1185">Reference proteome</keyword>
<organism evidence="1 2">
    <name type="scientific">Morus notabilis</name>
    <dbReference type="NCBI Taxonomy" id="981085"/>
    <lineage>
        <taxon>Eukaryota</taxon>
        <taxon>Viridiplantae</taxon>
        <taxon>Streptophyta</taxon>
        <taxon>Embryophyta</taxon>
        <taxon>Tracheophyta</taxon>
        <taxon>Spermatophyta</taxon>
        <taxon>Magnoliopsida</taxon>
        <taxon>eudicotyledons</taxon>
        <taxon>Gunneridae</taxon>
        <taxon>Pentapetalae</taxon>
        <taxon>rosids</taxon>
        <taxon>fabids</taxon>
        <taxon>Rosales</taxon>
        <taxon>Moraceae</taxon>
        <taxon>Moreae</taxon>
        <taxon>Morus</taxon>
    </lineage>
</organism>
<evidence type="ECO:0000313" key="2">
    <source>
        <dbReference type="Proteomes" id="UP000030645"/>
    </source>
</evidence>